<gene>
    <name evidence="3" type="ORF">BN7_5310</name>
</gene>
<reference evidence="3 4" key="1">
    <citation type="journal article" date="2012" name="Eukaryot. Cell">
        <title>Draft genome sequence of Wickerhamomyces ciferrii NRRL Y-1031 F-60-10.</title>
        <authorList>
            <person name="Schneider J."/>
            <person name="Andrea H."/>
            <person name="Blom J."/>
            <person name="Jaenicke S."/>
            <person name="Ruckert C."/>
            <person name="Schorsch C."/>
            <person name="Szczepanowski R."/>
            <person name="Farwick M."/>
            <person name="Goesmann A."/>
            <person name="Puhler A."/>
            <person name="Schaffer S."/>
            <person name="Tauch A."/>
            <person name="Kohler T."/>
            <person name="Brinkrolf K."/>
        </authorList>
    </citation>
    <scope>NUCLEOTIDE SEQUENCE [LARGE SCALE GENOMIC DNA]</scope>
    <source>
        <strain evidence="4">ATCC 14091 / BCRC 22168 / CBS 111 / JCM 3599 / NBRC 0793 / NRRL Y-1031 F-60-10</strain>
    </source>
</reference>
<feature type="coiled-coil region" evidence="1">
    <location>
        <begin position="26"/>
        <end position="53"/>
    </location>
</feature>
<accession>K0KW45</accession>
<dbReference type="HOGENOM" id="CLU_1050557_0_0_1"/>
<feature type="compositionally biased region" description="Basic residues" evidence="2">
    <location>
        <begin position="206"/>
        <end position="224"/>
    </location>
</feature>
<organism evidence="3 4">
    <name type="scientific">Wickerhamomyces ciferrii (strain ATCC 14091 / BCRC 22168 / CBS 111 / JCM 3599 / NBRC 0793 / NRRL Y-1031 F-60-10)</name>
    <name type="common">Yeast</name>
    <name type="synonym">Pichia ciferrii</name>
    <dbReference type="NCBI Taxonomy" id="1206466"/>
    <lineage>
        <taxon>Eukaryota</taxon>
        <taxon>Fungi</taxon>
        <taxon>Dikarya</taxon>
        <taxon>Ascomycota</taxon>
        <taxon>Saccharomycotina</taxon>
        <taxon>Saccharomycetes</taxon>
        <taxon>Phaffomycetales</taxon>
        <taxon>Wickerhamomycetaceae</taxon>
        <taxon>Wickerhamomyces</taxon>
    </lineage>
</organism>
<evidence type="ECO:0000256" key="1">
    <source>
        <dbReference type="SAM" id="Coils"/>
    </source>
</evidence>
<name>K0KW45_WICCF</name>
<proteinExistence type="predicted"/>
<keyword evidence="4" id="KW-1185">Reference proteome</keyword>
<dbReference type="Proteomes" id="UP000009328">
    <property type="component" value="Unassembled WGS sequence"/>
</dbReference>
<keyword evidence="1" id="KW-0175">Coiled coil</keyword>
<evidence type="ECO:0000313" key="3">
    <source>
        <dbReference type="EMBL" id="CCH45724.1"/>
    </source>
</evidence>
<evidence type="ECO:0000313" key="4">
    <source>
        <dbReference type="Proteomes" id="UP000009328"/>
    </source>
</evidence>
<feature type="region of interest" description="Disordered" evidence="2">
    <location>
        <begin position="206"/>
        <end position="265"/>
    </location>
</feature>
<dbReference type="AlphaFoldDB" id="K0KW45"/>
<sequence>MRSRLSNDSDWKEKIKHNSIDAFISRKEHELVVQKYENDAKDHRERFKECEGLHIEIKTLKLETQSLTEQLNQEMLISESKNSAFQKLHEFSETSKRNFDEEKLKSVAKDKKINEYEIKIKELENKLMRQSTQQNQSSITEIISTPKNIEALRQQLNDQSNQIENQNYEIKRLEDEKEFLREELNKSLKQGSTEPILIHDVNNRVKKKKKSHRKKFSSSKKSHKISINSNQTPIIHFHLDSKKKKPKLDLDIQNQPHNEPITPLD</sequence>
<comment type="caution">
    <text evidence="3">The sequence shown here is derived from an EMBL/GenBank/DDBJ whole genome shotgun (WGS) entry which is preliminary data.</text>
</comment>
<dbReference type="InParanoid" id="K0KW45"/>
<feature type="coiled-coil region" evidence="1">
    <location>
        <begin position="106"/>
        <end position="190"/>
    </location>
</feature>
<evidence type="ECO:0000256" key="2">
    <source>
        <dbReference type="SAM" id="MobiDB-lite"/>
    </source>
</evidence>
<protein>
    <submittedName>
        <fullName evidence="3">Cortactin-binding protein</fullName>
    </submittedName>
</protein>
<dbReference type="EMBL" id="CAIF01000208">
    <property type="protein sequence ID" value="CCH45724.1"/>
    <property type="molecule type" value="Genomic_DNA"/>
</dbReference>